<dbReference type="AlphaFoldDB" id="A0A1N5SV35"/>
<sequence>MVKMSHGPRSGSRMTMTKRLKDRGMPRINSYMRKFEVGEFVAVNIDPSVHKGMPFHNFQGFTGVIEGMQGRCYLLGIKVGGVKKTIIADPVHLRKIKV</sequence>
<dbReference type="GO" id="GO:1990904">
    <property type="term" value="C:ribonucleoprotein complex"/>
    <property type="evidence" value="ECO:0007669"/>
    <property type="project" value="UniProtKB-KW"/>
</dbReference>
<dbReference type="GO" id="GO:0003735">
    <property type="term" value="F:structural constituent of ribosome"/>
    <property type="evidence" value="ECO:0007669"/>
    <property type="project" value="InterPro"/>
</dbReference>
<evidence type="ECO:0000256" key="4">
    <source>
        <dbReference type="ARBA" id="ARBA00035219"/>
    </source>
</evidence>
<dbReference type="SUPFAM" id="SSF50104">
    <property type="entry name" value="Translation proteins SH3-like domain"/>
    <property type="match status" value="1"/>
</dbReference>
<evidence type="ECO:0000313" key="8">
    <source>
        <dbReference type="EMBL" id="SJK84221.1"/>
    </source>
</evidence>
<dbReference type="EMBL" id="LT719092">
    <property type="protein sequence ID" value="SJK84221.1"/>
    <property type="molecule type" value="Genomic_DNA"/>
</dbReference>
<dbReference type="HAMAP" id="MF_00369">
    <property type="entry name" value="Ribosomal_eL21"/>
    <property type="match status" value="1"/>
</dbReference>
<dbReference type="Pfam" id="PF01157">
    <property type="entry name" value="Ribosomal_L21e"/>
    <property type="match status" value="1"/>
</dbReference>
<dbReference type="RefSeq" id="WP_021789166.1">
    <property type="nucleotide sequence ID" value="NZ_LT671858.1"/>
</dbReference>
<reference evidence="9" key="3">
    <citation type="submission" date="2016-06" db="EMBL/GenBank/DDBJ databases">
        <authorList>
            <person name="Toshchakov V.S."/>
        </authorList>
    </citation>
    <scope>NUCLEOTIDE SEQUENCE [LARGE SCALE GENOMIC DNA]</scope>
    <source>
        <strain>PM4 (JCM 30641</strain>
        <strain evidence="9">\VKM B-2940)</strain>
    </source>
</reference>
<gene>
    <name evidence="5" type="primary">rpl21e</name>
    <name evidence="8" type="ORF">CPM_0336</name>
    <name evidence="7" type="ORF">CSP5_0367</name>
</gene>
<accession>A0A1N5SV35</accession>
<dbReference type="Proteomes" id="UP000195607">
    <property type="component" value="Chromosome I"/>
</dbReference>
<dbReference type="InterPro" id="IPR008991">
    <property type="entry name" value="Translation_prot_SH3-like_sf"/>
</dbReference>
<protein>
    <recommendedName>
        <fullName evidence="4 5">Large ribosomal subunit protein eL21</fullName>
    </recommendedName>
</protein>
<proteinExistence type="inferred from homology"/>
<keyword evidence="3 5" id="KW-0687">Ribonucleoprotein</keyword>
<dbReference type="EMBL" id="LT671858">
    <property type="protein sequence ID" value="SIM40033.1"/>
    <property type="molecule type" value="Genomic_DNA"/>
</dbReference>
<evidence type="ECO:0000256" key="6">
    <source>
        <dbReference type="SAM" id="MobiDB-lite"/>
    </source>
</evidence>
<evidence type="ECO:0000313" key="10">
    <source>
        <dbReference type="Proteomes" id="UP000195607"/>
    </source>
</evidence>
<dbReference type="InterPro" id="IPR018259">
    <property type="entry name" value="Ribosomal_eL21_CS"/>
</dbReference>
<dbReference type="PROSITE" id="PS01171">
    <property type="entry name" value="RIBOSOMAL_L21E"/>
    <property type="match status" value="1"/>
</dbReference>
<dbReference type="OrthoDB" id="6295at2157"/>
<dbReference type="GO" id="GO:0005840">
    <property type="term" value="C:ribosome"/>
    <property type="evidence" value="ECO:0007669"/>
    <property type="project" value="UniProtKB-KW"/>
</dbReference>
<evidence type="ECO:0000256" key="5">
    <source>
        <dbReference type="HAMAP-Rule" id="MF_00369"/>
    </source>
</evidence>
<name>A0A1N5SV35_9ARCH</name>
<evidence type="ECO:0000313" key="7">
    <source>
        <dbReference type="EMBL" id="SIM40033.1"/>
    </source>
</evidence>
<dbReference type="GeneID" id="41587669"/>
<comment type="similarity">
    <text evidence="1 5">Belongs to the eukaryotic ribosomal protein eL21 family.</text>
</comment>
<dbReference type="KEGG" id="cdiv:CPM_0336"/>
<keyword evidence="9" id="KW-1185">Reference proteome</keyword>
<organism evidence="7 10">
    <name type="scientific">Cuniculiplasma divulgatum</name>
    <dbReference type="NCBI Taxonomy" id="1673428"/>
    <lineage>
        <taxon>Archaea</taxon>
        <taxon>Methanobacteriati</taxon>
        <taxon>Thermoplasmatota</taxon>
        <taxon>Thermoplasmata</taxon>
        <taxon>Thermoplasmatales</taxon>
        <taxon>Cuniculiplasmataceae</taxon>
        <taxon>Cuniculiplasma</taxon>
    </lineage>
</organism>
<dbReference type="InterPro" id="IPR036948">
    <property type="entry name" value="Ribosomal_eL21_sf"/>
</dbReference>
<dbReference type="GO" id="GO:0006412">
    <property type="term" value="P:translation"/>
    <property type="evidence" value="ECO:0007669"/>
    <property type="project" value="UniProtKB-UniRule"/>
</dbReference>
<dbReference type="NCBIfam" id="NF003303">
    <property type="entry name" value="PRK04306.1"/>
    <property type="match status" value="1"/>
</dbReference>
<dbReference type="Proteomes" id="UP000187822">
    <property type="component" value="Chromosome I"/>
</dbReference>
<dbReference type="STRING" id="1673428.CPM_0336"/>
<evidence type="ECO:0000313" key="9">
    <source>
        <dbReference type="Proteomes" id="UP000187822"/>
    </source>
</evidence>
<evidence type="ECO:0000256" key="3">
    <source>
        <dbReference type="ARBA" id="ARBA00023274"/>
    </source>
</evidence>
<dbReference type="Gene3D" id="2.30.30.70">
    <property type="entry name" value="Ribosomal protein L21"/>
    <property type="match status" value="1"/>
</dbReference>
<evidence type="ECO:0000256" key="2">
    <source>
        <dbReference type="ARBA" id="ARBA00022980"/>
    </source>
</evidence>
<reference evidence="7 10" key="1">
    <citation type="submission" date="2016-04" db="EMBL/GenBank/DDBJ databases">
        <authorList>
            <person name="Evans L.H."/>
            <person name="Alamgir A."/>
            <person name="Owens N."/>
            <person name="Weber N.D."/>
            <person name="Virtaneva K."/>
            <person name="Barbian K."/>
            <person name="Babar A."/>
            <person name="Rosenke K."/>
        </authorList>
    </citation>
    <scope>NUCLEOTIDE SEQUENCE [LARGE SCALE GENOMIC DNA]</scope>
    <source>
        <strain evidence="7">S5</strain>
        <strain evidence="10">S5(T) (JCM 30642 \VKM B-2941)</strain>
    </source>
</reference>
<dbReference type="InterPro" id="IPR022856">
    <property type="entry name" value="Ribosomal_eL21_arc"/>
</dbReference>
<reference evidence="8" key="2">
    <citation type="submission" date="2016-06" db="EMBL/GenBank/DDBJ databases">
        <authorList>
            <person name="Olsen C.W."/>
            <person name="Carey S."/>
            <person name="Hinshaw L."/>
            <person name="Karasin A.I."/>
        </authorList>
    </citation>
    <scope>NUCLEOTIDE SEQUENCE [LARGE SCALE GENOMIC DNA]</scope>
    <source>
        <strain evidence="8">PM4</strain>
    </source>
</reference>
<evidence type="ECO:0000256" key="1">
    <source>
        <dbReference type="ARBA" id="ARBA00008427"/>
    </source>
</evidence>
<keyword evidence="2 5" id="KW-0689">Ribosomal protein</keyword>
<feature type="region of interest" description="Disordered" evidence="6">
    <location>
        <begin position="1"/>
        <end position="20"/>
    </location>
</feature>
<dbReference type="InterPro" id="IPR001147">
    <property type="entry name" value="Ribosomal_eL21"/>
</dbReference>